<accession>A0A366CWD6</accession>
<keyword evidence="1" id="KW-0805">Transcription regulation</keyword>
<keyword evidence="2 4" id="KW-0238">DNA-binding</keyword>
<evidence type="ECO:0000313" key="6">
    <source>
        <dbReference type="EMBL" id="RBO82133.1"/>
    </source>
</evidence>
<name>A0A366CWD6_9NOCA</name>
<comment type="caution">
    <text evidence="6">The sequence shown here is derived from an EMBL/GenBank/DDBJ whole genome shotgun (WGS) entry which is preliminary data.</text>
</comment>
<evidence type="ECO:0000259" key="5">
    <source>
        <dbReference type="PROSITE" id="PS50977"/>
    </source>
</evidence>
<evidence type="ECO:0000256" key="2">
    <source>
        <dbReference type="ARBA" id="ARBA00023125"/>
    </source>
</evidence>
<dbReference type="PANTHER" id="PTHR30055">
    <property type="entry name" value="HTH-TYPE TRANSCRIPTIONAL REGULATOR RUTR"/>
    <property type="match status" value="1"/>
</dbReference>
<dbReference type="GO" id="GO:0000976">
    <property type="term" value="F:transcription cis-regulatory region binding"/>
    <property type="evidence" value="ECO:0007669"/>
    <property type="project" value="TreeGrafter"/>
</dbReference>
<organism evidence="6 7">
    <name type="scientific">Nocardia puris</name>
    <dbReference type="NCBI Taxonomy" id="208602"/>
    <lineage>
        <taxon>Bacteria</taxon>
        <taxon>Bacillati</taxon>
        <taxon>Actinomycetota</taxon>
        <taxon>Actinomycetes</taxon>
        <taxon>Mycobacteriales</taxon>
        <taxon>Nocardiaceae</taxon>
        <taxon>Nocardia</taxon>
    </lineage>
</organism>
<dbReference type="InterPro" id="IPR049484">
    <property type="entry name" value="Rv0078-like_C"/>
</dbReference>
<keyword evidence="3" id="KW-0804">Transcription</keyword>
<dbReference type="GO" id="GO:0003700">
    <property type="term" value="F:DNA-binding transcription factor activity"/>
    <property type="evidence" value="ECO:0007669"/>
    <property type="project" value="TreeGrafter"/>
</dbReference>
<dbReference type="STRING" id="1210090.GCA_001613185_05466"/>
<dbReference type="AlphaFoldDB" id="A0A366CWD6"/>
<feature type="DNA-binding region" description="H-T-H motif" evidence="4">
    <location>
        <begin position="32"/>
        <end position="51"/>
    </location>
</feature>
<evidence type="ECO:0000313" key="7">
    <source>
        <dbReference type="Proteomes" id="UP000252586"/>
    </source>
</evidence>
<evidence type="ECO:0000256" key="3">
    <source>
        <dbReference type="ARBA" id="ARBA00023163"/>
    </source>
</evidence>
<feature type="domain" description="HTH tetR-type" evidence="5">
    <location>
        <begin position="9"/>
        <end position="69"/>
    </location>
</feature>
<gene>
    <name evidence="6" type="ORF">DFR74_12411</name>
</gene>
<proteinExistence type="predicted"/>
<dbReference type="EMBL" id="QNRE01000024">
    <property type="protein sequence ID" value="RBO82133.1"/>
    <property type="molecule type" value="Genomic_DNA"/>
</dbReference>
<dbReference type="InterPro" id="IPR009057">
    <property type="entry name" value="Homeodomain-like_sf"/>
</dbReference>
<sequence>MSLRAKQREETRNTLLRESRRLFAAKGYGAVGLSEIVAAAGVTKGALYHNFAGKAELFRAVLDQVQQEVGERVAAIADASGDAWDQLVSGCEAFLTVSADPEIQRIMLIDGPAVLGWHEWRAMDEANSGRHLGEALLAAMDDGLLARQPVEPLAHLLSGAMNEAALWLATAPEPDALAETTAALRRVLAGLRERADAPVRPERAGASG</sequence>
<dbReference type="Pfam" id="PF21351">
    <property type="entry name" value="TetR_C_41"/>
    <property type="match status" value="1"/>
</dbReference>
<evidence type="ECO:0000256" key="4">
    <source>
        <dbReference type="PROSITE-ProRule" id="PRU00335"/>
    </source>
</evidence>
<dbReference type="InterPro" id="IPR001647">
    <property type="entry name" value="HTH_TetR"/>
</dbReference>
<protein>
    <submittedName>
        <fullName evidence="6">TetR family transcriptional regulator</fullName>
    </submittedName>
</protein>
<dbReference type="SUPFAM" id="SSF46689">
    <property type="entry name" value="Homeodomain-like"/>
    <property type="match status" value="1"/>
</dbReference>
<reference evidence="6 7" key="1">
    <citation type="submission" date="2018-06" db="EMBL/GenBank/DDBJ databases">
        <title>Genomic Encyclopedia of Type Strains, Phase IV (KMG-IV): sequencing the most valuable type-strain genomes for metagenomic binning, comparative biology and taxonomic classification.</title>
        <authorList>
            <person name="Goeker M."/>
        </authorList>
    </citation>
    <scope>NUCLEOTIDE SEQUENCE [LARGE SCALE GENOMIC DNA]</scope>
    <source>
        <strain evidence="6 7">DSM 44599</strain>
    </source>
</reference>
<keyword evidence="7" id="KW-1185">Reference proteome</keyword>
<dbReference type="OrthoDB" id="9805134at2"/>
<dbReference type="PRINTS" id="PR00455">
    <property type="entry name" value="HTHTETR"/>
</dbReference>
<dbReference type="PROSITE" id="PS50977">
    <property type="entry name" value="HTH_TETR_2"/>
    <property type="match status" value="1"/>
</dbReference>
<dbReference type="Pfam" id="PF00440">
    <property type="entry name" value="TetR_N"/>
    <property type="match status" value="1"/>
</dbReference>
<dbReference type="PANTHER" id="PTHR30055:SF234">
    <property type="entry name" value="HTH-TYPE TRANSCRIPTIONAL REGULATOR BETI"/>
    <property type="match status" value="1"/>
</dbReference>
<dbReference type="RefSeq" id="WP_067512613.1">
    <property type="nucleotide sequence ID" value="NZ_CP107943.1"/>
</dbReference>
<evidence type="ECO:0000256" key="1">
    <source>
        <dbReference type="ARBA" id="ARBA00023015"/>
    </source>
</evidence>
<dbReference type="InterPro" id="IPR050109">
    <property type="entry name" value="HTH-type_TetR-like_transc_reg"/>
</dbReference>
<dbReference type="Gene3D" id="1.10.357.10">
    <property type="entry name" value="Tetracycline Repressor, domain 2"/>
    <property type="match status" value="1"/>
</dbReference>
<dbReference type="Proteomes" id="UP000252586">
    <property type="component" value="Unassembled WGS sequence"/>
</dbReference>